<accession>A0A7J7NME6</accession>
<evidence type="ECO:0008006" key="11">
    <source>
        <dbReference type="Google" id="ProtNLM"/>
    </source>
</evidence>
<protein>
    <recommendedName>
        <fullName evidence="11">Polygalacturonase</fullName>
    </recommendedName>
</protein>
<dbReference type="InterPro" id="IPR012334">
    <property type="entry name" value="Pectin_lyas_fold"/>
</dbReference>
<dbReference type="SUPFAM" id="SSF51126">
    <property type="entry name" value="Pectin lyase-like"/>
    <property type="match status" value="1"/>
</dbReference>
<evidence type="ECO:0000256" key="1">
    <source>
        <dbReference type="ARBA" id="ARBA00004191"/>
    </source>
</evidence>
<evidence type="ECO:0000313" key="9">
    <source>
        <dbReference type="EMBL" id="KAF6168359.1"/>
    </source>
</evidence>
<dbReference type="Proteomes" id="UP000541444">
    <property type="component" value="Unassembled WGS sequence"/>
</dbReference>
<proteinExistence type="inferred from homology"/>
<comment type="caution">
    <text evidence="9">The sequence shown here is derived from an EMBL/GenBank/DDBJ whole genome shotgun (WGS) entry which is preliminary data.</text>
</comment>
<gene>
    <name evidence="9" type="ORF">GIB67_018199</name>
</gene>
<organism evidence="9 10">
    <name type="scientific">Kingdonia uniflora</name>
    <dbReference type="NCBI Taxonomy" id="39325"/>
    <lineage>
        <taxon>Eukaryota</taxon>
        <taxon>Viridiplantae</taxon>
        <taxon>Streptophyta</taxon>
        <taxon>Embryophyta</taxon>
        <taxon>Tracheophyta</taxon>
        <taxon>Spermatophyta</taxon>
        <taxon>Magnoliopsida</taxon>
        <taxon>Ranunculales</taxon>
        <taxon>Circaeasteraceae</taxon>
        <taxon>Kingdonia</taxon>
    </lineage>
</organism>
<evidence type="ECO:0000256" key="3">
    <source>
        <dbReference type="ARBA" id="ARBA00022512"/>
    </source>
</evidence>
<keyword evidence="5 8" id="KW-0378">Hydrolase</keyword>
<dbReference type="PANTHER" id="PTHR31375">
    <property type="match status" value="1"/>
</dbReference>
<keyword evidence="6 8" id="KW-0326">Glycosidase</keyword>
<evidence type="ECO:0000313" key="10">
    <source>
        <dbReference type="Proteomes" id="UP000541444"/>
    </source>
</evidence>
<dbReference type="GO" id="GO:0004650">
    <property type="term" value="F:polygalacturonase activity"/>
    <property type="evidence" value="ECO:0007669"/>
    <property type="project" value="InterPro"/>
</dbReference>
<dbReference type="OrthoDB" id="187139at2759"/>
<evidence type="ECO:0000256" key="2">
    <source>
        <dbReference type="ARBA" id="ARBA00008834"/>
    </source>
</evidence>
<evidence type="ECO:0000256" key="6">
    <source>
        <dbReference type="ARBA" id="ARBA00023295"/>
    </source>
</evidence>
<feature type="non-terminal residue" evidence="9">
    <location>
        <position position="1"/>
    </location>
</feature>
<evidence type="ECO:0000256" key="4">
    <source>
        <dbReference type="ARBA" id="ARBA00022525"/>
    </source>
</evidence>
<keyword evidence="3" id="KW-0134">Cell wall</keyword>
<keyword evidence="7" id="KW-0961">Cell wall biogenesis/degradation</keyword>
<reference evidence="9 10" key="1">
    <citation type="journal article" date="2020" name="IScience">
        <title>Genome Sequencing of the Endangered Kingdonia uniflora (Circaeasteraceae, Ranunculales) Reveals Potential Mechanisms of Evolutionary Specialization.</title>
        <authorList>
            <person name="Sun Y."/>
            <person name="Deng T."/>
            <person name="Zhang A."/>
            <person name="Moore M.J."/>
            <person name="Landis J.B."/>
            <person name="Lin N."/>
            <person name="Zhang H."/>
            <person name="Zhang X."/>
            <person name="Huang J."/>
            <person name="Zhang X."/>
            <person name="Sun H."/>
            <person name="Wang H."/>
        </authorList>
    </citation>
    <scope>NUCLEOTIDE SEQUENCE [LARGE SCALE GENOMIC DNA]</scope>
    <source>
        <strain evidence="9">TB1705</strain>
        <tissue evidence="9">Leaf</tissue>
    </source>
</reference>
<keyword evidence="10" id="KW-1185">Reference proteome</keyword>
<name>A0A7J7NME6_9MAGN</name>
<sequence length="170" mass="19071">YAYDDSEYPKYIDFIGTFSEPNFLNQITDEPDQNREHQDYVGSPEASLEVLNVEDYGAKGGGSDDTEAFEAAWNEACLSEGAVLVVPKSKSYLLRAITFSGPCKSDITLQIYGTIEASDDLLDYSPDYRRWLYFRNLDNFIVEGGGTIDGQGEIWWNNSCKTNRSSPVNT</sequence>
<dbReference type="EMBL" id="JACGCM010000697">
    <property type="protein sequence ID" value="KAF6168359.1"/>
    <property type="molecule type" value="Genomic_DNA"/>
</dbReference>
<comment type="subcellular location">
    <subcellularLocation>
        <location evidence="1">Secreted</location>
        <location evidence="1">Cell wall</location>
    </subcellularLocation>
</comment>
<evidence type="ECO:0000256" key="8">
    <source>
        <dbReference type="RuleBase" id="RU361169"/>
    </source>
</evidence>
<dbReference type="Pfam" id="PF00295">
    <property type="entry name" value="Glyco_hydro_28"/>
    <property type="match status" value="1"/>
</dbReference>
<dbReference type="InterPro" id="IPR011050">
    <property type="entry name" value="Pectin_lyase_fold/virulence"/>
</dbReference>
<dbReference type="AlphaFoldDB" id="A0A7J7NME6"/>
<dbReference type="Gene3D" id="2.160.20.10">
    <property type="entry name" value="Single-stranded right-handed beta-helix, Pectin lyase-like"/>
    <property type="match status" value="1"/>
</dbReference>
<dbReference type="GO" id="GO:0005975">
    <property type="term" value="P:carbohydrate metabolic process"/>
    <property type="evidence" value="ECO:0007669"/>
    <property type="project" value="InterPro"/>
</dbReference>
<keyword evidence="4" id="KW-0964">Secreted</keyword>
<dbReference type="InterPro" id="IPR000743">
    <property type="entry name" value="Glyco_hydro_28"/>
</dbReference>
<comment type="similarity">
    <text evidence="2 8">Belongs to the glycosyl hydrolase 28 family.</text>
</comment>
<evidence type="ECO:0000256" key="7">
    <source>
        <dbReference type="ARBA" id="ARBA00023316"/>
    </source>
</evidence>
<dbReference type="GO" id="GO:0071555">
    <property type="term" value="P:cell wall organization"/>
    <property type="evidence" value="ECO:0007669"/>
    <property type="project" value="UniProtKB-KW"/>
</dbReference>
<evidence type="ECO:0000256" key="5">
    <source>
        <dbReference type="ARBA" id="ARBA00022801"/>
    </source>
</evidence>